<dbReference type="Pfam" id="PF07992">
    <property type="entry name" value="Pyr_redox_2"/>
    <property type="match status" value="1"/>
</dbReference>
<evidence type="ECO:0000259" key="6">
    <source>
        <dbReference type="Pfam" id="PF14759"/>
    </source>
</evidence>
<accession>A0ABQ5RBL5</accession>
<dbReference type="Pfam" id="PF14759">
    <property type="entry name" value="Reductase_C"/>
    <property type="match status" value="1"/>
</dbReference>
<evidence type="ECO:0000313" key="7">
    <source>
        <dbReference type="EMBL" id="GLI03312.1"/>
    </source>
</evidence>
<dbReference type="InterPro" id="IPR028202">
    <property type="entry name" value="Reductase_C"/>
</dbReference>
<dbReference type="Gene3D" id="3.50.50.60">
    <property type="entry name" value="FAD/NAD(P)-binding domain"/>
    <property type="match status" value="2"/>
</dbReference>
<comment type="caution">
    <text evidence="7">The sequence shown here is derived from an EMBL/GenBank/DDBJ whole genome shotgun (WGS) entry which is preliminary data.</text>
</comment>
<dbReference type="RefSeq" id="WP_281905405.1">
    <property type="nucleotide sequence ID" value="NZ_BSDI01000082.1"/>
</dbReference>
<evidence type="ECO:0000313" key="8">
    <source>
        <dbReference type="Proteomes" id="UP001144280"/>
    </source>
</evidence>
<dbReference type="EMBL" id="BSDI01000082">
    <property type="protein sequence ID" value="GLI03312.1"/>
    <property type="molecule type" value="Genomic_DNA"/>
</dbReference>
<dbReference type="Gene3D" id="3.30.390.30">
    <property type="match status" value="1"/>
</dbReference>
<dbReference type="PANTHER" id="PTHR43557:SF2">
    <property type="entry name" value="RIESKE DOMAIN-CONTAINING PROTEIN-RELATED"/>
    <property type="match status" value="1"/>
</dbReference>
<reference evidence="7" key="1">
    <citation type="submission" date="2022-12" db="EMBL/GenBank/DDBJ databases">
        <title>New Phytohabitans aurantiacus sp. RD004123 nov., an actinomycete isolated from soil.</title>
        <authorList>
            <person name="Triningsih D.W."/>
            <person name="Harunari E."/>
            <person name="Igarashi Y."/>
        </authorList>
    </citation>
    <scope>NUCLEOTIDE SEQUENCE</scope>
    <source>
        <strain evidence="7">RD004123</strain>
    </source>
</reference>
<evidence type="ECO:0000259" key="5">
    <source>
        <dbReference type="Pfam" id="PF07992"/>
    </source>
</evidence>
<dbReference type="InterPro" id="IPR023753">
    <property type="entry name" value="FAD/NAD-binding_dom"/>
</dbReference>
<evidence type="ECO:0000256" key="3">
    <source>
        <dbReference type="ARBA" id="ARBA00022827"/>
    </source>
</evidence>
<evidence type="ECO:0000256" key="4">
    <source>
        <dbReference type="ARBA" id="ARBA00023002"/>
    </source>
</evidence>
<protein>
    <submittedName>
        <fullName evidence="7">Pyridine nucleotide-disulfide oxidoreductase</fullName>
    </submittedName>
</protein>
<dbReference type="InterPro" id="IPR050446">
    <property type="entry name" value="FAD-oxidoreductase/Apoptosis"/>
</dbReference>
<gene>
    <name evidence="7" type="ORF">Pa4123_85900</name>
</gene>
<dbReference type="InterPro" id="IPR036188">
    <property type="entry name" value="FAD/NAD-bd_sf"/>
</dbReference>
<name>A0ABQ5RBL5_9ACTN</name>
<keyword evidence="2" id="KW-0285">Flavoprotein</keyword>
<comment type="cofactor">
    <cofactor evidence="1">
        <name>FAD</name>
        <dbReference type="ChEBI" id="CHEBI:57692"/>
    </cofactor>
</comment>
<sequence length="412" mass="43771">MSTHRPFVIVGAGLAGGRAAQTLREAGHDGPVILIGDETEPPYERPPLSKGLLLGTTAPEDVYLHQAGWYAQHDIDLRTGTRAVAIDPASHRLELGGGRHLDYDRLLLATGSRARALPVPGADLDGVLSLRNLAHSYRIGTALSEGAHLVVVGAGWIGLEVAAAARARGAAVTVVETAAAPLRHVLGDEIAAVFTDLHRDHGVRFRFGAQVRRMMGTGRVSAVELADDSVLTADAVIVGIGAQPNTEIAAEAGLAVDNGVLVDDGLCTADPAIWAAGDIANAYHPLLGTRVRVEHWAHALHSGPAAARAMLGQTVSYDRLPYFYTDQYDLGMEYTGHAPPGSYDRVVVRGDIGKREFIAFWTAGRRVLAGMNVNVWDVNEPIEQLIRDGVPVDLAELADPDVALDDVTRAHS</sequence>
<dbReference type="Proteomes" id="UP001144280">
    <property type="component" value="Unassembled WGS sequence"/>
</dbReference>
<keyword evidence="4" id="KW-0560">Oxidoreductase</keyword>
<feature type="domain" description="FAD/NAD(P)-binding" evidence="5">
    <location>
        <begin position="7"/>
        <end position="303"/>
    </location>
</feature>
<dbReference type="PRINTS" id="PR00411">
    <property type="entry name" value="PNDRDTASEI"/>
</dbReference>
<keyword evidence="8" id="KW-1185">Reference proteome</keyword>
<evidence type="ECO:0000256" key="1">
    <source>
        <dbReference type="ARBA" id="ARBA00001974"/>
    </source>
</evidence>
<feature type="domain" description="Reductase C-terminal" evidence="6">
    <location>
        <begin position="322"/>
        <end position="406"/>
    </location>
</feature>
<dbReference type="InterPro" id="IPR016156">
    <property type="entry name" value="FAD/NAD-linked_Rdtase_dimer_sf"/>
</dbReference>
<dbReference type="SUPFAM" id="SSF51905">
    <property type="entry name" value="FAD/NAD(P)-binding domain"/>
    <property type="match status" value="2"/>
</dbReference>
<evidence type="ECO:0000256" key="2">
    <source>
        <dbReference type="ARBA" id="ARBA00022630"/>
    </source>
</evidence>
<organism evidence="7 8">
    <name type="scientific">Phytohabitans aurantiacus</name>
    <dbReference type="NCBI Taxonomy" id="3016789"/>
    <lineage>
        <taxon>Bacteria</taxon>
        <taxon>Bacillati</taxon>
        <taxon>Actinomycetota</taxon>
        <taxon>Actinomycetes</taxon>
        <taxon>Micromonosporales</taxon>
        <taxon>Micromonosporaceae</taxon>
    </lineage>
</organism>
<dbReference type="SUPFAM" id="SSF55424">
    <property type="entry name" value="FAD/NAD-linked reductases, dimerisation (C-terminal) domain"/>
    <property type="match status" value="1"/>
</dbReference>
<dbReference type="PRINTS" id="PR00368">
    <property type="entry name" value="FADPNR"/>
</dbReference>
<proteinExistence type="predicted"/>
<dbReference type="PANTHER" id="PTHR43557">
    <property type="entry name" value="APOPTOSIS-INDUCING FACTOR 1"/>
    <property type="match status" value="1"/>
</dbReference>
<keyword evidence="3" id="KW-0274">FAD</keyword>